<evidence type="ECO:0000313" key="2">
    <source>
        <dbReference type="EMBL" id="MCI16197.1"/>
    </source>
</evidence>
<keyword evidence="1" id="KW-0472">Membrane</keyword>
<comment type="caution">
    <text evidence="2">The sequence shown here is derived from an EMBL/GenBank/DDBJ whole genome shotgun (WGS) entry which is preliminary data.</text>
</comment>
<dbReference type="Proteomes" id="UP000265520">
    <property type="component" value="Unassembled WGS sequence"/>
</dbReference>
<dbReference type="AlphaFoldDB" id="A0A392PWY7"/>
<evidence type="ECO:0000313" key="3">
    <source>
        <dbReference type="Proteomes" id="UP000265520"/>
    </source>
</evidence>
<reference evidence="2 3" key="1">
    <citation type="journal article" date="2018" name="Front. Plant Sci.">
        <title>Red Clover (Trifolium pratense) and Zigzag Clover (T. medium) - A Picture of Genomic Similarities and Differences.</title>
        <authorList>
            <person name="Dluhosova J."/>
            <person name="Istvanek J."/>
            <person name="Nedelnik J."/>
            <person name="Repkova J."/>
        </authorList>
    </citation>
    <scope>NUCLEOTIDE SEQUENCE [LARGE SCALE GENOMIC DNA]</scope>
    <source>
        <strain evidence="3">cv. 10/8</strain>
        <tissue evidence="2">Leaf</tissue>
    </source>
</reference>
<accession>A0A392PWY7</accession>
<feature type="transmembrane region" description="Helical" evidence="1">
    <location>
        <begin position="12"/>
        <end position="37"/>
    </location>
</feature>
<protein>
    <submittedName>
        <fullName evidence="2">Uncharacterized protein</fullName>
    </submittedName>
</protein>
<keyword evidence="1" id="KW-0812">Transmembrane</keyword>
<name>A0A392PWY7_9FABA</name>
<feature type="non-terminal residue" evidence="2">
    <location>
        <position position="1"/>
    </location>
</feature>
<dbReference type="EMBL" id="LXQA010099820">
    <property type="protein sequence ID" value="MCI16197.1"/>
    <property type="molecule type" value="Genomic_DNA"/>
</dbReference>
<feature type="transmembrane region" description="Helical" evidence="1">
    <location>
        <begin position="43"/>
        <end position="63"/>
    </location>
</feature>
<sequence>VWLWRSLAFRSWCCDIWVYFWPAMVLTKGVVIALFGFASSDMVLLSFVVAAAIAIKLLPLMFGSGGRRNVTTPKGAVVVQLLHCISSISLSIEPRWSLSTSLQNISSPRF</sequence>
<organism evidence="2 3">
    <name type="scientific">Trifolium medium</name>
    <dbReference type="NCBI Taxonomy" id="97028"/>
    <lineage>
        <taxon>Eukaryota</taxon>
        <taxon>Viridiplantae</taxon>
        <taxon>Streptophyta</taxon>
        <taxon>Embryophyta</taxon>
        <taxon>Tracheophyta</taxon>
        <taxon>Spermatophyta</taxon>
        <taxon>Magnoliopsida</taxon>
        <taxon>eudicotyledons</taxon>
        <taxon>Gunneridae</taxon>
        <taxon>Pentapetalae</taxon>
        <taxon>rosids</taxon>
        <taxon>fabids</taxon>
        <taxon>Fabales</taxon>
        <taxon>Fabaceae</taxon>
        <taxon>Papilionoideae</taxon>
        <taxon>50 kb inversion clade</taxon>
        <taxon>NPAAA clade</taxon>
        <taxon>Hologalegina</taxon>
        <taxon>IRL clade</taxon>
        <taxon>Trifolieae</taxon>
        <taxon>Trifolium</taxon>
    </lineage>
</organism>
<keyword evidence="1" id="KW-1133">Transmembrane helix</keyword>
<keyword evidence="3" id="KW-1185">Reference proteome</keyword>
<evidence type="ECO:0000256" key="1">
    <source>
        <dbReference type="SAM" id="Phobius"/>
    </source>
</evidence>
<proteinExistence type="predicted"/>